<name>A0AAD7K694_9AGAR</name>
<accession>A0AAD7K694</accession>
<dbReference type="EMBL" id="JARKIB010000006">
    <property type="protein sequence ID" value="KAJ7779048.1"/>
    <property type="molecule type" value="Genomic_DNA"/>
</dbReference>
<organism evidence="1 2">
    <name type="scientific">Mycena metata</name>
    <dbReference type="NCBI Taxonomy" id="1033252"/>
    <lineage>
        <taxon>Eukaryota</taxon>
        <taxon>Fungi</taxon>
        <taxon>Dikarya</taxon>
        <taxon>Basidiomycota</taxon>
        <taxon>Agaricomycotina</taxon>
        <taxon>Agaricomycetes</taxon>
        <taxon>Agaricomycetidae</taxon>
        <taxon>Agaricales</taxon>
        <taxon>Marasmiineae</taxon>
        <taxon>Mycenaceae</taxon>
        <taxon>Mycena</taxon>
    </lineage>
</organism>
<reference evidence="1" key="1">
    <citation type="submission" date="2023-03" db="EMBL/GenBank/DDBJ databases">
        <title>Massive genome expansion in bonnet fungi (Mycena s.s.) driven by repeated elements and novel gene families across ecological guilds.</title>
        <authorList>
            <consortium name="Lawrence Berkeley National Laboratory"/>
            <person name="Harder C.B."/>
            <person name="Miyauchi S."/>
            <person name="Viragh M."/>
            <person name="Kuo A."/>
            <person name="Thoen E."/>
            <person name="Andreopoulos B."/>
            <person name="Lu D."/>
            <person name="Skrede I."/>
            <person name="Drula E."/>
            <person name="Henrissat B."/>
            <person name="Morin E."/>
            <person name="Kohler A."/>
            <person name="Barry K."/>
            <person name="LaButti K."/>
            <person name="Morin E."/>
            <person name="Salamov A."/>
            <person name="Lipzen A."/>
            <person name="Mereny Z."/>
            <person name="Hegedus B."/>
            <person name="Baldrian P."/>
            <person name="Stursova M."/>
            <person name="Weitz H."/>
            <person name="Taylor A."/>
            <person name="Grigoriev I.V."/>
            <person name="Nagy L.G."/>
            <person name="Martin F."/>
            <person name="Kauserud H."/>
        </authorList>
    </citation>
    <scope>NUCLEOTIDE SEQUENCE</scope>
    <source>
        <strain evidence="1">CBHHK182m</strain>
    </source>
</reference>
<keyword evidence="2" id="KW-1185">Reference proteome</keyword>
<dbReference type="Proteomes" id="UP001215598">
    <property type="component" value="Unassembled WGS sequence"/>
</dbReference>
<evidence type="ECO:0000313" key="2">
    <source>
        <dbReference type="Proteomes" id="UP001215598"/>
    </source>
</evidence>
<gene>
    <name evidence="1" type="ORF">B0H16DRAFT_1248372</name>
</gene>
<comment type="caution">
    <text evidence="1">The sequence shown here is derived from an EMBL/GenBank/DDBJ whole genome shotgun (WGS) entry which is preliminary data.</text>
</comment>
<sequence length="90" mass="10621">IKFKFNAQHDCQSAKCEASGRRLRMQERVESDQVEQFIVHEPLDRFFINIHAFHNSHLLRATLPRDLVAPVPLFPDRQAKHYELAARLRD</sequence>
<feature type="non-terminal residue" evidence="1">
    <location>
        <position position="1"/>
    </location>
</feature>
<evidence type="ECO:0000313" key="1">
    <source>
        <dbReference type="EMBL" id="KAJ7779048.1"/>
    </source>
</evidence>
<feature type="non-terminal residue" evidence="1">
    <location>
        <position position="90"/>
    </location>
</feature>
<protein>
    <submittedName>
        <fullName evidence="1">Uncharacterized protein</fullName>
    </submittedName>
</protein>
<proteinExistence type="predicted"/>
<dbReference type="AlphaFoldDB" id="A0AAD7K694"/>